<reference evidence="3 4" key="1">
    <citation type="submission" date="2022-06" db="EMBL/GenBank/DDBJ databases">
        <title>Ideonella sp. NS12-5 Genome sequencing and assembly.</title>
        <authorList>
            <person name="Jung Y."/>
        </authorList>
    </citation>
    <scope>NUCLEOTIDE SEQUENCE [LARGE SCALE GENOMIC DNA]</scope>
    <source>
        <strain evidence="3 4">NS12-5</strain>
    </source>
</reference>
<comment type="caution">
    <text evidence="3">The sequence shown here is derived from an EMBL/GenBank/DDBJ whole genome shotgun (WGS) entry which is preliminary data.</text>
</comment>
<organism evidence="3 4">
    <name type="scientific">Ideonella oryzae</name>
    <dbReference type="NCBI Taxonomy" id="2937441"/>
    <lineage>
        <taxon>Bacteria</taxon>
        <taxon>Pseudomonadati</taxon>
        <taxon>Pseudomonadota</taxon>
        <taxon>Betaproteobacteria</taxon>
        <taxon>Burkholderiales</taxon>
        <taxon>Sphaerotilaceae</taxon>
        <taxon>Ideonella</taxon>
    </lineage>
</organism>
<dbReference type="InterPro" id="IPR019494">
    <property type="entry name" value="FIST_C"/>
</dbReference>
<dbReference type="PANTHER" id="PTHR40252:SF2">
    <property type="entry name" value="BLR0328 PROTEIN"/>
    <property type="match status" value="1"/>
</dbReference>
<keyword evidence="4" id="KW-1185">Reference proteome</keyword>
<sequence>MKTHVVTGSSPAMAVERLATCLPPQTAPRLVFAFYGEAADDEGLHHCLAQRWPGLPVLGGSSAGGVMSQDGLADHHQIGLMGLEDPGGDYGVAAGPLEGDPQACATALLLEAMDQAGCAGELPALVWIYQEPGSEEAVLAGLRRVLGDRCPIVGGSAADNAVAGRWRQLGPQGPLRGGLAVAVLYPTAAVRVVFQGGHEPTGQSGVVTGVGGSTGRRLGAQPGAPMQGRELLTIDGKPAAEVYNQWLDGALQPQLDGGGVILAQTALHPLAVKVGQVHGLPHYLLVHPESVTPGHTLRTFCDLRVGDRLQAMRGDRGRLVFRAGRVAAQARAALPAGQTLAGALIVYCGGCRMAVGEEVASVVQALRQRLGPVPFLGCFTFGEQGWLLDRNVHGNLMVAAVVFGAEELVR</sequence>
<dbReference type="EMBL" id="JAMXMC010000007">
    <property type="protein sequence ID" value="MCO5977683.1"/>
    <property type="molecule type" value="Genomic_DNA"/>
</dbReference>
<gene>
    <name evidence="3" type="ORF">M0L44_13320</name>
</gene>
<feature type="domain" description="FIST C-domain" evidence="2">
    <location>
        <begin position="239"/>
        <end position="387"/>
    </location>
</feature>
<dbReference type="Pfam" id="PF08495">
    <property type="entry name" value="FIST"/>
    <property type="match status" value="1"/>
</dbReference>
<evidence type="ECO:0000259" key="2">
    <source>
        <dbReference type="SMART" id="SM01204"/>
    </source>
</evidence>
<feature type="domain" description="FIST" evidence="1">
    <location>
        <begin position="27"/>
        <end position="222"/>
    </location>
</feature>
<dbReference type="Proteomes" id="UP001204851">
    <property type="component" value="Unassembled WGS sequence"/>
</dbReference>
<dbReference type="SMART" id="SM00897">
    <property type="entry name" value="FIST"/>
    <property type="match status" value="1"/>
</dbReference>
<evidence type="ECO:0000313" key="4">
    <source>
        <dbReference type="Proteomes" id="UP001204851"/>
    </source>
</evidence>
<protein>
    <submittedName>
        <fullName evidence="3">FIST C-terminal domain-containing protein</fullName>
    </submittedName>
</protein>
<dbReference type="SMART" id="SM01204">
    <property type="entry name" value="FIST_C"/>
    <property type="match status" value="1"/>
</dbReference>
<accession>A0ABT1BNI1</accession>
<name>A0ABT1BNI1_9BURK</name>
<dbReference type="Pfam" id="PF10442">
    <property type="entry name" value="FIST_C"/>
    <property type="match status" value="1"/>
</dbReference>
<proteinExistence type="predicted"/>
<dbReference type="InterPro" id="IPR013702">
    <property type="entry name" value="FIST_domain_N"/>
</dbReference>
<evidence type="ECO:0000259" key="1">
    <source>
        <dbReference type="SMART" id="SM00897"/>
    </source>
</evidence>
<evidence type="ECO:0000313" key="3">
    <source>
        <dbReference type="EMBL" id="MCO5977683.1"/>
    </source>
</evidence>
<dbReference type="RefSeq" id="WP_252770183.1">
    <property type="nucleotide sequence ID" value="NZ_JAMXMC010000007.1"/>
</dbReference>
<dbReference type="PANTHER" id="PTHR40252">
    <property type="entry name" value="BLR0328 PROTEIN"/>
    <property type="match status" value="1"/>
</dbReference>